<dbReference type="AlphaFoldDB" id="A0A7Y7XBQ3"/>
<evidence type="ECO:0000313" key="4">
    <source>
        <dbReference type="Proteomes" id="UP000539985"/>
    </source>
</evidence>
<evidence type="ECO:0000256" key="1">
    <source>
        <dbReference type="SAM" id="SignalP"/>
    </source>
</evidence>
<evidence type="ECO:0000259" key="2">
    <source>
        <dbReference type="Pfam" id="PF07883"/>
    </source>
</evidence>
<dbReference type="Pfam" id="PF07883">
    <property type="entry name" value="Cupin_2"/>
    <property type="match status" value="1"/>
</dbReference>
<gene>
    <name evidence="3" type="ORF">HX882_13165</name>
</gene>
<evidence type="ECO:0000313" key="3">
    <source>
        <dbReference type="EMBL" id="NWB96847.1"/>
    </source>
</evidence>
<comment type="caution">
    <text evidence="3">The sequence shown here is derived from an EMBL/GenBank/DDBJ whole genome shotgun (WGS) entry which is preliminary data.</text>
</comment>
<proteinExistence type="predicted"/>
<feature type="signal peptide" evidence="1">
    <location>
        <begin position="1"/>
        <end position="31"/>
    </location>
</feature>
<dbReference type="Proteomes" id="UP000539985">
    <property type="component" value="Unassembled WGS sequence"/>
</dbReference>
<reference evidence="3 4" key="1">
    <citation type="submission" date="2020-04" db="EMBL/GenBank/DDBJ databases">
        <title>Molecular characterization of pseudomonads from Agaricus bisporus reveal novel blotch 2 pathogens in Western Europe.</title>
        <authorList>
            <person name="Taparia T."/>
            <person name="Krijger M."/>
            <person name="Haynes E."/>
            <person name="Elpinstone J.G."/>
            <person name="Noble R."/>
            <person name="Van Der Wolf J."/>
        </authorList>
    </citation>
    <scope>NUCLEOTIDE SEQUENCE [LARGE SCALE GENOMIC DNA]</scope>
    <source>
        <strain evidence="3 4">H7001</strain>
    </source>
</reference>
<dbReference type="InterPro" id="IPR011051">
    <property type="entry name" value="RmlC_Cupin_sf"/>
</dbReference>
<dbReference type="PANTHER" id="PTHR38599:SF1">
    <property type="entry name" value="CUPIN DOMAIN PROTEIN (AFU_ORTHOLOGUE AFUA_3G13620)"/>
    <property type="match status" value="1"/>
</dbReference>
<feature type="chain" id="PRO_5031133960" evidence="1">
    <location>
        <begin position="32"/>
        <end position="154"/>
    </location>
</feature>
<name>A0A7Y7XBQ3_9PSED</name>
<feature type="domain" description="Cupin type-2" evidence="2">
    <location>
        <begin position="73"/>
        <end position="138"/>
    </location>
</feature>
<sequence length="154" mass="16286">MPRPTPRNTVGLFSLAIAAAALAAFSSFSQAQETKAPADAPVMQSWQTGLHRTDLVKKDLDASSGREVLQTRVDFDAGVAAPKHSHPGVEVAYVIKGTMEYQLEGQPPVTLHAGDSLFIPAGVAHLAKNIGDGEASELATYIVQKGKPLVVLEK</sequence>
<dbReference type="SUPFAM" id="SSF51182">
    <property type="entry name" value="RmlC-like cupins"/>
    <property type="match status" value="1"/>
</dbReference>
<dbReference type="CDD" id="cd02235">
    <property type="entry name" value="cupin_BLL4011-like"/>
    <property type="match status" value="1"/>
</dbReference>
<keyword evidence="1" id="KW-0732">Signal</keyword>
<dbReference type="RefSeq" id="WP_177102287.1">
    <property type="nucleotide sequence ID" value="NZ_JACAQB010000006.1"/>
</dbReference>
<dbReference type="InterPro" id="IPR014710">
    <property type="entry name" value="RmlC-like_jellyroll"/>
</dbReference>
<accession>A0A7Y7XBQ3</accession>
<dbReference type="Gene3D" id="2.60.120.10">
    <property type="entry name" value="Jelly Rolls"/>
    <property type="match status" value="1"/>
</dbReference>
<dbReference type="InterPro" id="IPR013096">
    <property type="entry name" value="Cupin_2"/>
</dbReference>
<organism evidence="3 4">
    <name type="scientific">Pseudomonas gingeri</name>
    <dbReference type="NCBI Taxonomy" id="117681"/>
    <lineage>
        <taxon>Bacteria</taxon>
        <taxon>Pseudomonadati</taxon>
        <taxon>Pseudomonadota</taxon>
        <taxon>Gammaproteobacteria</taxon>
        <taxon>Pseudomonadales</taxon>
        <taxon>Pseudomonadaceae</taxon>
        <taxon>Pseudomonas</taxon>
    </lineage>
</organism>
<protein>
    <submittedName>
        <fullName evidence="3">Cupin domain-containing protein</fullName>
    </submittedName>
</protein>
<dbReference type="PANTHER" id="PTHR38599">
    <property type="entry name" value="CUPIN DOMAIN PROTEIN (AFU_ORTHOLOGUE AFUA_3G13620)"/>
    <property type="match status" value="1"/>
</dbReference>
<dbReference type="EMBL" id="JACAQB010000006">
    <property type="protein sequence ID" value="NWB96847.1"/>
    <property type="molecule type" value="Genomic_DNA"/>
</dbReference>